<dbReference type="Gene3D" id="1.20.5.170">
    <property type="match status" value="1"/>
</dbReference>
<organism evidence="6 7">
    <name type="scientific">Pelodiscus sinensis</name>
    <name type="common">Chinese softshell turtle</name>
    <name type="synonym">Trionyx sinensis</name>
    <dbReference type="NCBI Taxonomy" id="13735"/>
    <lineage>
        <taxon>Eukaryota</taxon>
        <taxon>Metazoa</taxon>
        <taxon>Chordata</taxon>
        <taxon>Craniata</taxon>
        <taxon>Vertebrata</taxon>
        <taxon>Euteleostomi</taxon>
        <taxon>Archelosauria</taxon>
        <taxon>Testudinata</taxon>
        <taxon>Testudines</taxon>
        <taxon>Cryptodira</taxon>
        <taxon>Trionychia</taxon>
        <taxon>Trionychidae</taxon>
        <taxon>Pelodiscus</taxon>
    </lineage>
</organism>
<dbReference type="FunFam" id="1.20.5.170:FF:000002">
    <property type="entry name" value="Type I keratin KA11"/>
    <property type="match status" value="1"/>
</dbReference>
<dbReference type="InterPro" id="IPR039008">
    <property type="entry name" value="IF_rod_dom"/>
</dbReference>
<name>K7F3Y1_PELSI</name>
<feature type="domain" description="IF rod" evidence="5">
    <location>
        <begin position="1"/>
        <end position="86"/>
    </location>
</feature>
<evidence type="ECO:0000313" key="7">
    <source>
        <dbReference type="Proteomes" id="UP000007267"/>
    </source>
</evidence>
<dbReference type="Pfam" id="PF00038">
    <property type="entry name" value="Filament"/>
    <property type="match status" value="1"/>
</dbReference>
<keyword evidence="1" id="KW-0403">Intermediate filament</keyword>
<dbReference type="SUPFAM" id="SSF64593">
    <property type="entry name" value="Intermediate filament protein, coiled coil region"/>
    <property type="match status" value="1"/>
</dbReference>
<dbReference type="PANTHER" id="PTHR23239:SF180">
    <property type="entry name" value="KERATIN, TYPE I CYTOSKELETAL 17"/>
    <property type="match status" value="1"/>
</dbReference>
<feature type="region of interest" description="Disordered" evidence="4">
    <location>
        <begin position="80"/>
        <end position="120"/>
    </location>
</feature>
<feature type="coiled-coil region" evidence="3">
    <location>
        <begin position="30"/>
        <end position="57"/>
    </location>
</feature>
<sequence length="144" mass="15788">MEIELQTLHSTKAALQGTLAEVEAGYGAKLAQLRGHVAGTEAELMQLRTEAQHQAEEHQQLLDVKTRLEMEIATYQRLLEDGDVRSDANSPVRQTPAGERRTAPASAAEAANSSTTSRRVTTVIEQLLEGRMVSSRTEEVEHPV</sequence>
<dbReference type="EMBL" id="AGCU01027778">
    <property type="status" value="NOT_ANNOTATED_CDS"/>
    <property type="molecule type" value="Genomic_DNA"/>
</dbReference>
<evidence type="ECO:0000256" key="3">
    <source>
        <dbReference type="SAM" id="Coils"/>
    </source>
</evidence>
<dbReference type="GO" id="GO:0005882">
    <property type="term" value="C:intermediate filament"/>
    <property type="evidence" value="ECO:0007669"/>
    <property type="project" value="UniProtKB-KW"/>
</dbReference>
<dbReference type="Proteomes" id="UP000007267">
    <property type="component" value="Unassembled WGS sequence"/>
</dbReference>
<keyword evidence="7" id="KW-1185">Reference proteome</keyword>
<dbReference type="EMBL" id="AGCU01027779">
    <property type="status" value="NOT_ANNOTATED_CDS"/>
    <property type="molecule type" value="Genomic_DNA"/>
</dbReference>
<reference evidence="7" key="2">
    <citation type="journal article" date="2013" name="Nat. Genet.">
        <title>The draft genomes of soft-shell turtle and green sea turtle yield insights into the development and evolution of the turtle-specific body plan.</title>
        <authorList>
            <person name="Wang Z."/>
            <person name="Pascual-Anaya J."/>
            <person name="Zadissa A."/>
            <person name="Li W."/>
            <person name="Niimura Y."/>
            <person name="Huang Z."/>
            <person name="Li C."/>
            <person name="White S."/>
            <person name="Xiong Z."/>
            <person name="Fang D."/>
            <person name="Wang B."/>
            <person name="Ming Y."/>
            <person name="Chen Y."/>
            <person name="Zheng Y."/>
            <person name="Kuraku S."/>
            <person name="Pignatelli M."/>
            <person name="Herrero J."/>
            <person name="Beal K."/>
            <person name="Nozawa M."/>
            <person name="Li Q."/>
            <person name="Wang J."/>
            <person name="Zhang H."/>
            <person name="Yu L."/>
            <person name="Shigenobu S."/>
            <person name="Wang J."/>
            <person name="Liu J."/>
            <person name="Flicek P."/>
            <person name="Searle S."/>
            <person name="Wang J."/>
            <person name="Kuratani S."/>
            <person name="Yin Y."/>
            <person name="Aken B."/>
            <person name="Zhang G."/>
            <person name="Irie N."/>
        </authorList>
    </citation>
    <scope>NUCLEOTIDE SEQUENCE [LARGE SCALE GENOMIC DNA]</scope>
    <source>
        <strain evidence="7">Daiwa-1</strain>
    </source>
</reference>
<dbReference type="Ensembl" id="ENSPSIT00000002752.1">
    <property type="protein sequence ID" value="ENSPSIP00000002741.1"/>
    <property type="gene ID" value="ENSPSIG00000002669.1"/>
</dbReference>
<dbReference type="GeneTree" id="ENSGT00950000182969"/>
<dbReference type="HOGENOM" id="CLU_1795869_0_0_1"/>
<dbReference type="eggNOG" id="ENOG502SIFQ">
    <property type="taxonomic scope" value="Eukaryota"/>
</dbReference>
<keyword evidence="2 3" id="KW-0175">Coiled coil</keyword>
<reference evidence="6" key="3">
    <citation type="submission" date="2025-08" db="UniProtKB">
        <authorList>
            <consortium name="Ensembl"/>
        </authorList>
    </citation>
    <scope>IDENTIFICATION</scope>
</reference>
<reference evidence="7" key="1">
    <citation type="submission" date="2011-10" db="EMBL/GenBank/DDBJ databases">
        <authorList>
            <consortium name="Soft-shell Turtle Genome Consortium"/>
        </authorList>
    </citation>
    <scope>NUCLEOTIDE SEQUENCE [LARGE SCALE GENOMIC DNA]</scope>
    <source>
        <strain evidence="7">Daiwa-1</strain>
    </source>
</reference>
<dbReference type="GO" id="GO:0045109">
    <property type="term" value="P:intermediate filament organization"/>
    <property type="evidence" value="ECO:0007669"/>
    <property type="project" value="TreeGrafter"/>
</dbReference>
<evidence type="ECO:0000313" key="6">
    <source>
        <dbReference type="Ensembl" id="ENSPSIP00000002741.1"/>
    </source>
</evidence>
<dbReference type="GO" id="GO:0030855">
    <property type="term" value="P:epithelial cell differentiation"/>
    <property type="evidence" value="ECO:0007669"/>
    <property type="project" value="TreeGrafter"/>
</dbReference>
<dbReference type="InterPro" id="IPR002957">
    <property type="entry name" value="Keratin_I"/>
</dbReference>
<reference evidence="6" key="4">
    <citation type="submission" date="2025-09" db="UniProtKB">
        <authorList>
            <consortium name="Ensembl"/>
        </authorList>
    </citation>
    <scope>IDENTIFICATION</scope>
</reference>
<evidence type="ECO:0000256" key="4">
    <source>
        <dbReference type="SAM" id="MobiDB-lite"/>
    </source>
</evidence>
<dbReference type="AlphaFoldDB" id="K7F3Y1"/>
<evidence type="ECO:0000256" key="1">
    <source>
        <dbReference type="ARBA" id="ARBA00022754"/>
    </source>
</evidence>
<protein>
    <recommendedName>
        <fullName evidence="5">IF rod domain-containing protein</fullName>
    </recommendedName>
</protein>
<proteinExistence type="predicted"/>
<accession>K7F3Y1</accession>
<evidence type="ECO:0000259" key="5">
    <source>
        <dbReference type="PROSITE" id="PS51842"/>
    </source>
</evidence>
<dbReference type="GO" id="GO:0005198">
    <property type="term" value="F:structural molecule activity"/>
    <property type="evidence" value="ECO:0007669"/>
    <property type="project" value="InterPro"/>
</dbReference>
<dbReference type="OMA" id="XNSLEDS"/>
<evidence type="ECO:0000256" key="2">
    <source>
        <dbReference type="ARBA" id="ARBA00023054"/>
    </source>
</evidence>
<feature type="compositionally biased region" description="Low complexity" evidence="4">
    <location>
        <begin position="103"/>
        <end position="120"/>
    </location>
</feature>
<dbReference type="PANTHER" id="PTHR23239">
    <property type="entry name" value="INTERMEDIATE FILAMENT"/>
    <property type="match status" value="1"/>
</dbReference>
<dbReference type="STRING" id="13735.ENSPSIP00000002741"/>
<dbReference type="PROSITE" id="PS51842">
    <property type="entry name" value="IF_ROD_2"/>
    <property type="match status" value="1"/>
</dbReference>